<protein>
    <recommendedName>
        <fullName evidence="3">Lipocalin-like domain-containing protein</fullName>
    </recommendedName>
</protein>
<proteinExistence type="predicted"/>
<feature type="region of interest" description="Disordered" evidence="1">
    <location>
        <begin position="182"/>
        <end position="201"/>
    </location>
</feature>
<dbReference type="EMBL" id="UINC01091533">
    <property type="protein sequence ID" value="SVC44375.1"/>
    <property type="molecule type" value="Genomic_DNA"/>
</dbReference>
<accession>A0A382M8P9</accession>
<evidence type="ECO:0008006" key="3">
    <source>
        <dbReference type="Google" id="ProtNLM"/>
    </source>
</evidence>
<dbReference type="PROSITE" id="PS51257">
    <property type="entry name" value="PROKAR_LIPOPROTEIN"/>
    <property type="match status" value="1"/>
</dbReference>
<evidence type="ECO:0000313" key="2">
    <source>
        <dbReference type="EMBL" id="SVC44375.1"/>
    </source>
</evidence>
<gene>
    <name evidence="2" type="ORF">METZ01_LOCUS297229</name>
</gene>
<organism evidence="2">
    <name type="scientific">marine metagenome</name>
    <dbReference type="NCBI Taxonomy" id="408172"/>
    <lineage>
        <taxon>unclassified sequences</taxon>
        <taxon>metagenomes</taxon>
        <taxon>ecological metagenomes</taxon>
    </lineage>
</organism>
<dbReference type="AlphaFoldDB" id="A0A382M8P9"/>
<name>A0A382M8P9_9ZZZZ</name>
<sequence length="201" mass="22145">MKNSLKWFFLILVVVIFSSCAEKEESDDAEPTTFLEGTWKKACEESSDDTYSEYIMVYKNTSYTFYSNEYSDSACSTVYSSTRYTYTIGVGSDATMADGSTTATKLNITSVGVYLTLKTDALVSSKNGSSFCSATWTKDVENDITSKVTEDTCFDADDAIGTVYKDVVKITGTDLWWGTGTSDKDSEGYPTVLEDSGFDKQ</sequence>
<reference evidence="2" key="1">
    <citation type="submission" date="2018-05" db="EMBL/GenBank/DDBJ databases">
        <authorList>
            <person name="Lanie J.A."/>
            <person name="Ng W.-L."/>
            <person name="Kazmierczak K.M."/>
            <person name="Andrzejewski T.M."/>
            <person name="Davidsen T.M."/>
            <person name="Wayne K.J."/>
            <person name="Tettelin H."/>
            <person name="Glass J.I."/>
            <person name="Rusch D."/>
            <person name="Podicherti R."/>
            <person name="Tsui H.-C.T."/>
            <person name="Winkler M.E."/>
        </authorList>
    </citation>
    <scope>NUCLEOTIDE SEQUENCE</scope>
</reference>
<evidence type="ECO:0000256" key="1">
    <source>
        <dbReference type="SAM" id="MobiDB-lite"/>
    </source>
</evidence>